<name>A0A9W6KQF5_9ACTN</name>
<protein>
    <submittedName>
        <fullName evidence="2">Uncharacterized protein</fullName>
    </submittedName>
</protein>
<evidence type="ECO:0000313" key="2">
    <source>
        <dbReference type="EMBL" id="GLL05377.1"/>
    </source>
</evidence>
<reference evidence="2" key="1">
    <citation type="journal article" date="2014" name="Int. J. Syst. Evol. Microbiol.">
        <title>Complete genome sequence of Corynebacterium casei LMG S-19264T (=DSM 44701T), isolated from a smear-ripened cheese.</title>
        <authorList>
            <consortium name="US DOE Joint Genome Institute (JGI-PGF)"/>
            <person name="Walter F."/>
            <person name="Albersmeier A."/>
            <person name="Kalinowski J."/>
            <person name="Ruckert C."/>
        </authorList>
    </citation>
    <scope>NUCLEOTIDE SEQUENCE</scope>
    <source>
        <strain evidence="2">VKM Ac-1321</strain>
    </source>
</reference>
<evidence type="ECO:0000256" key="1">
    <source>
        <dbReference type="SAM" id="MobiDB-lite"/>
    </source>
</evidence>
<accession>A0A9W6KQF5</accession>
<proteinExistence type="predicted"/>
<dbReference type="AlphaFoldDB" id="A0A9W6KQF5"/>
<keyword evidence="3" id="KW-1185">Reference proteome</keyword>
<dbReference type="EMBL" id="BSFP01000056">
    <property type="protein sequence ID" value="GLL05377.1"/>
    <property type="molecule type" value="Genomic_DNA"/>
</dbReference>
<evidence type="ECO:0000313" key="3">
    <source>
        <dbReference type="Proteomes" id="UP001143480"/>
    </source>
</evidence>
<comment type="caution">
    <text evidence="2">The sequence shown here is derived from an EMBL/GenBank/DDBJ whole genome shotgun (WGS) entry which is preliminary data.</text>
</comment>
<dbReference type="Proteomes" id="UP001143480">
    <property type="component" value="Unassembled WGS sequence"/>
</dbReference>
<sequence length="146" mass="15746">MPDVKAVRGGRAEGQFHAGQSGSGLAVAFGARRARPARWCRQSHYTPGSTRGLHACRRVLSGGAPVHLFGCTQYTKPPTQWSACGDVDHLVTARRREDLHDRLVHESGSRGPGHIAAAGHRPEQPGAVTFTVARRCPRGPGKEQLR</sequence>
<gene>
    <name evidence="2" type="ORF">GCM10017581_071240</name>
</gene>
<organism evidence="2 3">
    <name type="scientific">Dactylosporangium matsuzakiense</name>
    <dbReference type="NCBI Taxonomy" id="53360"/>
    <lineage>
        <taxon>Bacteria</taxon>
        <taxon>Bacillati</taxon>
        <taxon>Actinomycetota</taxon>
        <taxon>Actinomycetes</taxon>
        <taxon>Micromonosporales</taxon>
        <taxon>Micromonosporaceae</taxon>
        <taxon>Dactylosporangium</taxon>
    </lineage>
</organism>
<reference evidence="2" key="2">
    <citation type="submission" date="2023-01" db="EMBL/GenBank/DDBJ databases">
        <authorList>
            <person name="Sun Q."/>
            <person name="Evtushenko L."/>
        </authorList>
    </citation>
    <scope>NUCLEOTIDE SEQUENCE</scope>
    <source>
        <strain evidence="2">VKM Ac-1321</strain>
    </source>
</reference>
<feature type="region of interest" description="Disordered" evidence="1">
    <location>
        <begin position="102"/>
        <end position="121"/>
    </location>
</feature>